<keyword evidence="1" id="KW-0732">Signal</keyword>
<proteinExistence type="predicted"/>
<dbReference type="AlphaFoldDB" id="A0A7W7HGP3"/>
<evidence type="ECO:0000256" key="1">
    <source>
        <dbReference type="SAM" id="SignalP"/>
    </source>
</evidence>
<sequence length="136" mass="15080">MSRRWVPLAVMLLILGISGCAQSPETREANNAITERMEAVLAENPDVVRTRLSYQNNVTAGKSLDASVGVRKGADLGPVAEETIKVIWTSDLAPLRSVTVYVWDTTDDSRYDERRLNFEDTALITELEGKYGPRPV</sequence>
<dbReference type="PROSITE" id="PS51257">
    <property type="entry name" value="PROKAR_LIPOPROTEIN"/>
    <property type="match status" value="1"/>
</dbReference>
<name>A0A7W7HGP3_9ACTN</name>
<evidence type="ECO:0000313" key="3">
    <source>
        <dbReference type="EMBL" id="MBB4750234.1"/>
    </source>
</evidence>
<dbReference type="RefSeq" id="WP_188122434.1">
    <property type="nucleotide sequence ID" value="NZ_BOMP01000028.1"/>
</dbReference>
<accession>A0A7W7HGP3</accession>
<evidence type="ECO:0000313" key="2">
    <source>
        <dbReference type="EMBL" id="GIE38881.1"/>
    </source>
</evidence>
<protein>
    <recommendedName>
        <fullName evidence="6">Lipoprotein</fullName>
    </recommendedName>
</protein>
<gene>
    <name evidence="2" type="ORF">Alo02nite_17790</name>
    <name evidence="3" type="ORF">BJ964_004395</name>
</gene>
<dbReference type="Proteomes" id="UP000631312">
    <property type="component" value="Unassembled WGS sequence"/>
</dbReference>
<evidence type="ECO:0008006" key="6">
    <source>
        <dbReference type="Google" id="ProtNLM"/>
    </source>
</evidence>
<feature type="signal peptide" evidence="1">
    <location>
        <begin position="1"/>
        <end position="23"/>
    </location>
</feature>
<dbReference type="Proteomes" id="UP000590511">
    <property type="component" value="Unassembled WGS sequence"/>
</dbReference>
<evidence type="ECO:0000313" key="5">
    <source>
        <dbReference type="Proteomes" id="UP000631312"/>
    </source>
</evidence>
<reference evidence="3 4" key="1">
    <citation type="submission" date="2020-08" db="EMBL/GenBank/DDBJ databases">
        <title>Sequencing the genomes of 1000 actinobacteria strains.</title>
        <authorList>
            <person name="Klenk H.-P."/>
        </authorList>
    </citation>
    <scope>NUCLEOTIDE SEQUENCE [LARGE SCALE GENOMIC DNA]</scope>
    <source>
        <strain evidence="3 4">DSM 43150</strain>
    </source>
</reference>
<comment type="caution">
    <text evidence="3">The sequence shown here is derived from an EMBL/GenBank/DDBJ whole genome shotgun (WGS) entry which is preliminary data.</text>
</comment>
<organism evidence="3 4">
    <name type="scientific">Actinoplanes lobatus</name>
    <dbReference type="NCBI Taxonomy" id="113568"/>
    <lineage>
        <taxon>Bacteria</taxon>
        <taxon>Bacillati</taxon>
        <taxon>Actinomycetota</taxon>
        <taxon>Actinomycetes</taxon>
        <taxon>Micromonosporales</taxon>
        <taxon>Micromonosporaceae</taxon>
        <taxon>Actinoplanes</taxon>
    </lineage>
</organism>
<dbReference type="EMBL" id="BOMP01000028">
    <property type="protein sequence ID" value="GIE38881.1"/>
    <property type="molecule type" value="Genomic_DNA"/>
</dbReference>
<reference evidence="2 5" key="2">
    <citation type="submission" date="2021-01" db="EMBL/GenBank/DDBJ databases">
        <title>Whole genome shotgun sequence of Actinoplanes lobatus NBRC 12513.</title>
        <authorList>
            <person name="Komaki H."/>
            <person name="Tamura T."/>
        </authorList>
    </citation>
    <scope>NUCLEOTIDE SEQUENCE [LARGE SCALE GENOMIC DNA]</scope>
    <source>
        <strain evidence="2 5">NBRC 12513</strain>
    </source>
</reference>
<dbReference type="EMBL" id="JACHNC010000001">
    <property type="protein sequence ID" value="MBB4750234.1"/>
    <property type="molecule type" value="Genomic_DNA"/>
</dbReference>
<feature type="chain" id="PRO_5030947890" description="Lipoprotein" evidence="1">
    <location>
        <begin position="24"/>
        <end position="136"/>
    </location>
</feature>
<keyword evidence="5" id="KW-1185">Reference proteome</keyword>
<evidence type="ECO:0000313" key="4">
    <source>
        <dbReference type="Proteomes" id="UP000590511"/>
    </source>
</evidence>